<reference evidence="3 4" key="1">
    <citation type="journal article" date="2010" name="Nature">
        <title>Genome sequence of the palaeopolyploid soybean.</title>
        <authorList>
            <person name="Schmutz J."/>
            <person name="Cannon S.B."/>
            <person name="Schlueter J."/>
            <person name="Ma J."/>
            <person name="Mitros T."/>
            <person name="Nelson W."/>
            <person name="Hyten D.L."/>
            <person name="Song Q."/>
            <person name="Thelen J.J."/>
            <person name="Cheng J."/>
            <person name="Xu D."/>
            <person name="Hellsten U."/>
            <person name="May G.D."/>
            <person name="Yu Y."/>
            <person name="Sakurai T."/>
            <person name="Umezawa T."/>
            <person name="Bhattacharyya M.K."/>
            <person name="Sandhu D."/>
            <person name="Valliyodan B."/>
            <person name="Lindquist E."/>
            <person name="Peto M."/>
            <person name="Grant D."/>
            <person name="Shu S."/>
            <person name="Goodstein D."/>
            <person name="Barry K."/>
            <person name="Futrell-Griggs M."/>
            <person name="Abernathy B."/>
            <person name="Du J."/>
            <person name="Tian Z."/>
            <person name="Zhu L."/>
            <person name="Gill N."/>
            <person name="Joshi T."/>
            <person name="Libault M."/>
            <person name="Sethuraman A."/>
            <person name="Zhang X.-C."/>
            <person name="Shinozaki K."/>
            <person name="Nguyen H.T."/>
            <person name="Wing R.A."/>
            <person name="Cregan P."/>
            <person name="Specht J."/>
            <person name="Grimwood J."/>
            <person name="Rokhsar D."/>
            <person name="Stacey G."/>
            <person name="Shoemaker R.C."/>
            <person name="Jackson S.A."/>
        </authorList>
    </citation>
    <scope>NUCLEOTIDE SEQUENCE [LARGE SCALE GENOMIC DNA]</scope>
    <source>
        <strain evidence="4">cv. Williams 82</strain>
        <tissue evidence="3">Callus</tissue>
    </source>
</reference>
<dbReference type="NCBIfam" id="TIGR00756">
    <property type="entry name" value="PPR"/>
    <property type="match status" value="2"/>
</dbReference>
<proteinExistence type="predicted"/>
<dbReference type="Gramene" id="KRH37749">
    <property type="protein sequence ID" value="KRH37749"/>
    <property type="gene ID" value="GLYMA_09G086600"/>
</dbReference>
<evidence type="ECO:0000313" key="5">
    <source>
        <dbReference type="Proteomes" id="UP000008827"/>
    </source>
</evidence>
<evidence type="ECO:0000313" key="4">
    <source>
        <dbReference type="EnsemblPlants" id="KRH37749"/>
    </source>
</evidence>
<evidence type="ECO:0000256" key="2">
    <source>
        <dbReference type="PROSITE-ProRule" id="PRU00708"/>
    </source>
</evidence>
<dbReference type="Pfam" id="PF13041">
    <property type="entry name" value="PPR_2"/>
    <property type="match status" value="2"/>
</dbReference>
<dbReference type="GO" id="GO:0009451">
    <property type="term" value="P:RNA modification"/>
    <property type="evidence" value="ECO:0000318"/>
    <property type="project" value="GO_Central"/>
</dbReference>
<dbReference type="FunFam" id="1.25.40.10:FF:000090">
    <property type="entry name" value="Pentatricopeptide repeat-containing protein, chloroplastic"/>
    <property type="match status" value="1"/>
</dbReference>
<accession>A0A0R0IBP5</accession>
<dbReference type="InParanoid" id="A0A0R0IBP5"/>
<dbReference type="InterPro" id="IPR046960">
    <property type="entry name" value="PPR_At4g14850-like_plant"/>
</dbReference>
<dbReference type="OrthoDB" id="185373at2759"/>
<dbReference type="InterPro" id="IPR002885">
    <property type="entry name" value="PPR_rpt"/>
</dbReference>
<dbReference type="SUPFAM" id="SSF48452">
    <property type="entry name" value="TPR-like"/>
    <property type="match status" value="1"/>
</dbReference>
<keyword evidence="5" id="KW-1185">Reference proteome</keyword>
<dbReference type="PANTHER" id="PTHR47926:SF525">
    <property type="entry name" value="EMB2261"/>
    <property type="match status" value="1"/>
</dbReference>
<protein>
    <recommendedName>
        <fullName evidence="6">Pentacotripeptide-repeat region of PRORP domain-containing protein</fullName>
    </recommendedName>
</protein>
<dbReference type="STRING" id="3847.A0A0R0IBP5"/>
<name>A0A0R0IBP5_SOYBN</name>
<dbReference type="OMA" id="AICWTSV"/>
<dbReference type="PaxDb" id="3847-GLYMA09G10800.1"/>
<dbReference type="SMR" id="A0A0R0IBP5"/>
<feature type="repeat" description="PPR" evidence="2">
    <location>
        <begin position="172"/>
        <end position="206"/>
    </location>
</feature>
<evidence type="ECO:0000256" key="1">
    <source>
        <dbReference type="ARBA" id="ARBA00022737"/>
    </source>
</evidence>
<dbReference type="EMBL" id="CM000842">
    <property type="protein sequence ID" value="KRH37749.1"/>
    <property type="molecule type" value="Genomic_DNA"/>
</dbReference>
<feature type="repeat" description="PPR" evidence="2">
    <location>
        <begin position="475"/>
        <end position="509"/>
    </location>
</feature>
<sequence>MAPLTSSFPIFRTKKELSVKTNVPLISLLFIFFKSSSVVSWVVSSVVFRQAHRMKSLHLKSRFSIFTSTVVPSRTESQILHHCKLGALPKALILLKAQAQAQALKPVVYASLLQACRKAHSFPLGTHLHAHVLKSGFLADRFVANSLLSLYSKLSPHFSQARALFDALPFKDVIAWTSIISGHVQKAQPKTAVHLFLQMLGQAIEPNAFTLSSILKACSQLENLHLGKTLHAVVFIRGFHSNNNVVACALIDMYGRSRVVDDARKVFDELPEPDYVCWTAVISTLARNDRFREAVRVFFAMHDGGLGLEVDGFTFGTLLNACGNLGWLRMGREVHGKVVTLGMKGNVFVESSLLDMYGKCGEVGCARVVFDGLEEKNEVALTAMLGVYCHNGECGSVLGLVREWRSMVDVYSFGTIIRACSGLAAVRQGNEVHCQYVRRGGWRDVVVESALVDLYAKCGSVDFAYRLFSRMEARNLITWNAMIGGFAQNGRGQEGVELFEEMVKEGVRPDWISFVNVLFACSHNGLVDQGRRYFDLMRREYGIRPGVVHYTCMIDILGRAELIEEAESLLESADCRYDHSRWAVLLGACTKCSDYVTAERIAKKMIQLEPDFHLSYVLLGNIYRAVGKWNEALEIRKLMEERGVKKVPGKSWIESEKQKGSPGF</sequence>
<reference evidence="3" key="3">
    <citation type="submission" date="2018-07" db="EMBL/GenBank/DDBJ databases">
        <title>WGS assembly of Glycine max.</title>
        <authorList>
            <person name="Schmutz J."/>
            <person name="Cannon S."/>
            <person name="Schlueter J."/>
            <person name="Ma J."/>
            <person name="Mitros T."/>
            <person name="Nelson W."/>
            <person name="Hyten D."/>
            <person name="Song Q."/>
            <person name="Thelen J."/>
            <person name="Cheng J."/>
            <person name="Xu D."/>
            <person name="Hellsten U."/>
            <person name="May G."/>
            <person name="Yu Y."/>
            <person name="Sakurai T."/>
            <person name="Umezawa T."/>
            <person name="Bhattacharyya M."/>
            <person name="Sandhu D."/>
            <person name="Valliyodan B."/>
            <person name="Lindquist E."/>
            <person name="Peto M."/>
            <person name="Grant D."/>
            <person name="Shu S."/>
            <person name="Goodstein D."/>
            <person name="Barry K."/>
            <person name="Futrell-Griggs M."/>
            <person name="Abernathy B."/>
            <person name="Du J."/>
            <person name="Tian Z."/>
            <person name="Zhu L."/>
            <person name="Gill N."/>
            <person name="Joshi T."/>
            <person name="Libault M."/>
            <person name="Sethuraman A."/>
            <person name="Zhang X."/>
            <person name="Shinozaki K."/>
            <person name="Nguyen H."/>
            <person name="Wing R."/>
            <person name="Cregan P."/>
            <person name="Specht J."/>
            <person name="Grimwood J."/>
            <person name="Rokhsar D."/>
            <person name="Stacey G."/>
            <person name="Shoemaker R."/>
            <person name="Jackson S."/>
        </authorList>
    </citation>
    <scope>NUCLEOTIDE SEQUENCE</scope>
    <source>
        <tissue evidence="3">Callus</tissue>
    </source>
</reference>
<organism evidence="3">
    <name type="scientific">Glycine max</name>
    <name type="common">Soybean</name>
    <name type="synonym">Glycine hispida</name>
    <dbReference type="NCBI Taxonomy" id="3847"/>
    <lineage>
        <taxon>Eukaryota</taxon>
        <taxon>Viridiplantae</taxon>
        <taxon>Streptophyta</taxon>
        <taxon>Embryophyta</taxon>
        <taxon>Tracheophyta</taxon>
        <taxon>Spermatophyta</taxon>
        <taxon>Magnoliopsida</taxon>
        <taxon>eudicotyledons</taxon>
        <taxon>Gunneridae</taxon>
        <taxon>Pentapetalae</taxon>
        <taxon>rosids</taxon>
        <taxon>fabids</taxon>
        <taxon>Fabales</taxon>
        <taxon>Fabaceae</taxon>
        <taxon>Papilionoideae</taxon>
        <taxon>50 kb inversion clade</taxon>
        <taxon>NPAAA clade</taxon>
        <taxon>indigoferoid/millettioid clade</taxon>
        <taxon>Phaseoleae</taxon>
        <taxon>Glycine</taxon>
        <taxon>Glycine subgen. Soja</taxon>
    </lineage>
</organism>
<dbReference type="PROSITE" id="PS51375">
    <property type="entry name" value="PPR"/>
    <property type="match status" value="3"/>
</dbReference>
<dbReference type="FunFam" id="1.25.40.10:FF:000361">
    <property type="entry name" value="Pentatricopeptide repeat-containing protein chloroplastic"/>
    <property type="match status" value="1"/>
</dbReference>
<reference evidence="4" key="2">
    <citation type="submission" date="2018-02" db="UniProtKB">
        <authorList>
            <consortium name="EnsemblPlants"/>
        </authorList>
    </citation>
    <scope>IDENTIFICATION</scope>
    <source>
        <strain evidence="4">Williams 82</strain>
    </source>
</reference>
<dbReference type="Pfam" id="PF20431">
    <property type="entry name" value="E_motif"/>
    <property type="match status" value="1"/>
</dbReference>
<dbReference type="Pfam" id="PF01535">
    <property type="entry name" value="PPR"/>
    <property type="match status" value="5"/>
</dbReference>
<gene>
    <name evidence="3" type="ORF">GLYMA_09G086600</name>
</gene>
<keyword evidence="1" id="KW-0677">Repeat</keyword>
<feature type="repeat" description="PPR" evidence="2">
    <location>
        <begin position="274"/>
        <end position="308"/>
    </location>
</feature>
<dbReference type="InterPro" id="IPR046848">
    <property type="entry name" value="E_motif"/>
</dbReference>
<dbReference type="EnsemblPlants" id="KRH37749">
    <property type="protein sequence ID" value="KRH37749"/>
    <property type="gene ID" value="GLYMA_09G086600"/>
</dbReference>
<dbReference type="PANTHER" id="PTHR47926">
    <property type="entry name" value="PENTATRICOPEPTIDE REPEAT-CONTAINING PROTEIN"/>
    <property type="match status" value="1"/>
</dbReference>
<dbReference type="Gene3D" id="1.25.40.10">
    <property type="entry name" value="Tetratricopeptide repeat domain"/>
    <property type="match status" value="4"/>
</dbReference>
<dbReference type="Proteomes" id="UP000008827">
    <property type="component" value="Chromosome 9"/>
</dbReference>
<dbReference type="GO" id="GO:0003723">
    <property type="term" value="F:RNA binding"/>
    <property type="evidence" value="ECO:0000318"/>
    <property type="project" value="GO_Central"/>
</dbReference>
<dbReference type="InterPro" id="IPR011990">
    <property type="entry name" value="TPR-like_helical_dom_sf"/>
</dbReference>
<evidence type="ECO:0000313" key="3">
    <source>
        <dbReference type="EMBL" id="KRH37749.1"/>
    </source>
</evidence>
<dbReference type="AlphaFoldDB" id="A0A0R0IBP5"/>
<evidence type="ECO:0008006" key="6">
    <source>
        <dbReference type="Google" id="ProtNLM"/>
    </source>
</evidence>
<dbReference type="FunCoup" id="A0A0R0IBP5">
    <property type="interactions" value="123"/>
</dbReference>